<reference evidence="12 13" key="1">
    <citation type="submission" date="2022-03" db="EMBL/GenBank/DDBJ databases">
        <authorList>
            <person name="Macdonald S."/>
            <person name="Ahmed S."/>
            <person name="Newling K."/>
        </authorList>
    </citation>
    <scope>NUCLEOTIDE SEQUENCE [LARGE SCALE GENOMIC DNA]</scope>
</reference>
<evidence type="ECO:0000256" key="7">
    <source>
        <dbReference type="ARBA" id="ARBA00023180"/>
    </source>
</evidence>
<dbReference type="Proteomes" id="UP001642260">
    <property type="component" value="Unassembled WGS sequence"/>
</dbReference>
<keyword evidence="4 11" id="KW-0732">Signal</keyword>
<dbReference type="PANTHER" id="PTHR34114:SF23">
    <property type="entry name" value="ARABINOGALACTAN PROTEIN 21"/>
    <property type="match status" value="1"/>
</dbReference>
<evidence type="ECO:0000256" key="6">
    <source>
        <dbReference type="ARBA" id="ARBA00023136"/>
    </source>
</evidence>
<evidence type="ECO:0000256" key="4">
    <source>
        <dbReference type="ARBA" id="ARBA00022729"/>
    </source>
</evidence>
<keyword evidence="5" id="KW-0654">Proteoglycan</keyword>
<evidence type="ECO:0000256" key="1">
    <source>
        <dbReference type="ARBA" id="ARBA00004589"/>
    </source>
</evidence>
<evidence type="ECO:0000256" key="10">
    <source>
        <dbReference type="ARBA" id="ARBA00037868"/>
    </source>
</evidence>
<evidence type="ECO:0000313" key="12">
    <source>
        <dbReference type="EMBL" id="CAH8354901.1"/>
    </source>
</evidence>
<evidence type="ECO:0000256" key="8">
    <source>
        <dbReference type="ARBA" id="ARBA00023278"/>
    </source>
</evidence>
<dbReference type="InterPro" id="IPR039281">
    <property type="entry name" value="AGP3/12/13/14/21"/>
</dbReference>
<dbReference type="GO" id="GO:0012505">
    <property type="term" value="C:endomembrane system"/>
    <property type="evidence" value="ECO:0007669"/>
    <property type="project" value="UniProtKB-SubCell"/>
</dbReference>
<evidence type="ECO:0000256" key="3">
    <source>
        <dbReference type="ARBA" id="ARBA00022622"/>
    </source>
</evidence>
<comment type="caution">
    <text evidence="12">The sequence shown here is derived from an EMBL/GenBank/DDBJ whole genome shotgun (WGS) entry which is preliminary data.</text>
</comment>
<evidence type="ECO:0000256" key="2">
    <source>
        <dbReference type="ARBA" id="ARBA00005835"/>
    </source>
</evidence>
<keyword evidence="6" id="KW-0472">Membrane</keyword>
<keyword evidence="8" id="KW-0379">Hydroxylation</keyword>
<accession>A0ABC8KDD5</accession>
<keyword evidence="9" id="KW-0449">Lipoprotein</keyword>
<dbReference type="PANTHER" id="PTHR34114">
    <property type="entry name" value="ARABINOGALACTAN PEPTIDE 1"/>
    <property type="match status" value="1"/>
</dbReference>
<evidence type="ECO:0000256" key="9">
    <source>
        <dbReference type="ARBA" id="ARBA00023288"/>
    </source>
</evidence>
<evidence type="ECO:0000256" key="5">
    <source>
        <dbReference type="ARBA" id="ARBA00022974"/>
    </source>
</evidence>
<organism evidence="12 13">
    <name type="scientific">Eruca vesicaria subsp. sativa</name>
    <name type="common">Garden rocket</name>
    <name type="synonym">Eruca sativa</name>
    <dbReference type="NCBI Taxonomy" id="29727"/>
    <lineage>
        <taxon>Eukaryota</taxon>
        <taxon>Viridiplantae</taxon>
        <taxon>Streptophyta</taxon>
        <taxon>Embryophyta</taxon>
        <taxon>Tracheophyta</taxon>
        <taxon>Spermatophyta</taxon>
        <taxon>Magnoliopsida</taxon>
        <taxon>eudicotyledons</taxon>
        <taxon>Gunneridae</taxon>
        <taxon>Pentapetalae</taxon>
        <taxon>rosids</taxon>
        <taxon>malvids</taxon>
        <taxon>Brassicales</taxon>
        <taxon>Brassicaceae</taxon>
        <taxon>Brassiceae</taxon>
        <taxon>Eruca</taxon>
    </lineage>
</organism>
<dbReference type="EMBL" id="CAKOAT010199933">
    <property type="protein sequence ID" value="CAH8354901.1"/>
    <property type="molecule type" value="Genomic_DNA"/>
</dbReference>
<dbReference type="GO" id="GO:0098552">
    <property type="term" value="C:side of membrane"/>
    <property type="evidence" value="ECO:0007669"/>
    <property type="project" value="UniProtKB-KW"/>
</dbReference>
<keyword evidence="7" id="KW-0325">Glycoprotein</keyword>
<keyword evidence="3" id="KW-0336">GPI-anchor</keyword>
<protein>
    <submittedName>
        <fullName evidence="12">Uncharacterized protein</fullName>
    </submittedName>
</protein>
<sequence length="100" mass="10230">MTMKMMAVFVIVAVAFSAVGQVAAATVEAPAPSPTSDAAMFVPALFASINKIEGILGNCPRVCGNQLCDELYLEGCVGGARIPTLTIITSSSSWCYGAGP</sequence>
<evidence type="ECO:0000313" key="13">
    <source>
        <dbReference type="Proteomes" id="UP001642260"/>
    </source>
</evidence>
<name>A0ABC8KDD5_ERUVS</name>
<comment type="subcellular location">
    <subcellularLocation>
        <location evidence="10">Endomembrane system</location>
        <topology evidence="10">Lipid-anchor</topology>
    </subcellularLocation>
    <subcellularLocation>
        <location evidence="1">Membrane</location>
        <topology evidence="1">Lipid-anchor</topology>
        <topology evidence="1">GPI-anchor</topology>
    </subcellularLocation>
</comment>
<comment type="similarity">
    <text evidence="2">Belongs to the AG-peptide AGP family.</text>
</comment>
<evidence type="ECO:0000256" key="11">
    <source>
        <dbReference type="SAM" id="SignalP"/>
    </source>
</evidence>
<feature type="signal peptide" evidence="11">
    <location>
        <begin position="1"/>
        <end position="24"/>
    </location>
</feature>
<gene>
    <name evidence="12" type="ORF">ERUC_LOCUS20656</name>
</gene>
<keyword evidence="13" id="KW-1185">Reference proteome</keyword>
<proteinExistence type="inferred from homology"/>
<feature type="chain" id="PRO_5044877756" evidence="11">
    <location>
        <begin position="25"/>
        <end position="100"/>
    </location>
</feature>
<dbReference type="AlphaFoldDB" id="A0ABC8KDD5"/>